<protein>
    <submittedName>
        <fullName evidence="9">Putative RDD family membrane protein YckC</fullName>
    </submittedName>
</protein>
<dbReference type="Pfam" id="PF06271">
    <property type="entry name" value="RDD"/>
    <property type="match status" value="1"/>
</dbReference>
<organism evidence="9 10">
    <name type="scientific">Alkalispirillum mobile</name>
    <dbReference type="NCBI Taxonomy" id="85925"/>
    <lineage>
        <taxon>Bacteria</taxon>
        <taxon>Pseudomonadati</taxon>
        <taxon>Pseudomonadota</taxon>
        <taxon>Gammaproteobacteria</taxon>
        <taxon>Chromatiales</taxon>
        <taxon>Ectothiorhodospiraceae</taxon>
        <taxon>Alkalispirillum</taxon>
    </lineage>
</organism>
<feature type="transmembrane region" description="Helical" evidence="6">
    <location>
        <begin position="147"/>
        <end position="166"/>
    </location>
</feature>
<gene>
    <name evidence="9" type="ORF">DFR31_1633</name>
</gene>
<dbReference type="Pfam" id="PF13240">
    <property type="entry name" value="Zn_Ribbon_1"/>
    <property type="match status" value="1"/>
</dbReference>
<dbReference type="EMBL" id="RCDA01000001">
    <property type="protein sequence ID" value="RLK51687.1"/>
    <property type="molecule type" value="Genomic_DNA"/>
</dbReference>
<dbReference type="InterPro" id="IPR010432">
    <property type="entry name" value="RDD"/>
</dbReference>
<evidence type="ECO:0000256" key="6">
    <source>
        <dbReference type="SAM" id="Phobius"/>
    </source>
</evidence>
<comment type="subcellular location">
    <subcellularLocation>
        <location evidence="1">Cell membrane</location>
        <topology evidence="1">Multi-pass membrane protein</topology>
    </subcellularLocation>
</comment>
<evidence type="ECO:0000256" key="3">
    <source>
        <dbReference type="ARBA" id="ARBA00022692"/>
    </source>
</evidence>
<evidence type="ECO:0000256" key="5">
    <source>
        <dbReference type="ARBA" id="ARBA00023136"/>
    </source>
</evidence>
<feature type="transmembrane region" description="Helical" evidence="6">
    <location>
        <begin position="90"/>
        <end position="108"/>
    </location>
</feature>
<keyword evidence="4 6" id="KW-1133">Transmembrane helix</keyword>
<dbReference type="PANTHER" id="PTHR36115">
    <property type="entry name" value="PROLINE-RICH ANTIGEN HOMOLOG-RELATED"/>
    <property type="match status" value="1"/>
</dbReference>
<reference evidence="9 10" key="1">
    <citation type="submission" date="2018-10" db="EMBL/GenBank/DDBJ databases">
        <title>Genomic Encyclopedia of Type Strains, Phase IV (KMG-IV): sequencing the most valuable type-strain genomes for metagenomic binning, comparative biology and taxonomic classification.</title>
        <authorList>
            <person name="Goeker M."/>
        </authorList>
    </citation>
    <scope>NUCLEOTIDE SEQUENCE [LARGE SCALE GENOMIC DNA]</scope>
    <source>
        <strain evidence="9 10">DSM 12769</strain>
    </source>
</reference>
<dbReference type="InterPro" id="IPR051791">
    <property type="entry name" value="Pra-immunoreactive"/>
</dbReference>
<feature type="transmembrane region" description="Helical" evidence="6">
    <location>
        <begin position="56"/>
        <end position="78"/>
    </location>
</feature>
<dbReference type="Proteomes" id="UP000275461">
    <property type="component" value="Unassembled WGS sequence"/>
</dbReference>
<evidence type="ECO:0000256" key="2">
    <source>
        <dbReference type="ARBA" id="ARBA00022475"/>
    </source>
</evidence>
<keyword evidence="5 6" id="KW-0472">Membrane</keyword>
<evidence type="ECO:0000313" key="10">
    <source>
        <dbReference type="Proteomes" id="UP000275461"/>
    </source>
</evidence>
<dbReference type="InterPro" id="IPR026870">
    <property type="entry name" value="Zinc_ribbon_dom"/>
</dbReference>
<evidence type="ECO:0000313" key="9">
    <source>
        <dbReference type="EMBL" id="RLK51687.1"/>
    </source>
</evidence>
<dbReference type="GO" id="GO:0005886">
    <property type="term" value="C:plasma membrane"/>
    <property type="evidence" value="ECO:0007669"/>
    <property type="project" value="UniProtKB-SubCell"/>
</dbReference>
<evidence type="ECO:0000256" key="4">
    <source>
        <dbReference type="ARBA" id="ARBA00022989"/>
    </source>
</evidence>
<name>A0A498C919_9GAMM</name>
<evidence type="ECO:0000259" key="8">
    <source>
        <dbReference type="Pfam" id="PF13240"/>
    </source>
</evidence>
<proteinExistence type="predicted"/>
<feature type="domain" description="RDD" evidence="7">
    <location>
        <begin position="49"/>
        <end position="179"/>
    </location>
</feature>
<accession>A0A498C919</accession>
<evidence type="ECO:0000256" key="1">
    <source>
        <dbReference type="ARBA" id="ARBA00004651"/>
    </source>
</evidence>
<dbReference type="RefSeq" id="WP_121442078.1">
    <property type="nucleotide sequence ID" value="NZ_RCDA01000001.1"/>
</dbReference>
<sequence length="187" mass="20299">MFCSQCGKENAAEARFCVHCGAPLDPEDLRAVARETGHYSDLPAGVAGYGGFWRRVLAAILDALIIGVPLALVQGAITPGIYDEQLTAEAARADLIWSVVNILIWWGYSAGMHSSVYQATLGKMIMGMYVTDTAGARISFARATGRYFAEILSAMLLLIGYLMVAFTRRKQGLHDIIAGTLVLRRAR</sequence>
<keyword evidence="2" id="KW-1003">Cell membrane</keyword>
<dbReference type="AlphaFoldDB" id="A0A498C919"/>
<comment type="caution">
    <text evidence="9">The sequence shown here is derived from an EMBL/GenBank/DDBJ whole genome shotgun (WGS) entry which is preliminary data.</text>
</comment>
<evidence type="ECO:0000259" key="7">
    <source>
        <dbReference type="Pfam" id="PF06271"/>
    </source>
</evidence>
<dbReference type="OrthoDB" id="9793824at2"/>
<keyword evidence="3 6" id="KW-0812">Transmembrane</keyword>
<feature type="domain" description="Zinc-ribbon" evidence="8">
    <location>
        <begin position="2"/>
        <end position="24"/>
    </location>
</feature>
<keyword evidence="10" id="KW-1185">Reference proteome</keyword>